<evidence type="ECO:0000256" key="1">
    <source>
        <dbReference type="SAM" id="SignalP"/>
    </source>
</evidence>
<dbReference type="CDD" id="cd20716">
    <property type="entry name" value="cyt_P460_fam"/>
    <property type="match status" value="1"/>
</dbReference>
<evidence type="ECO:0000259" key="2">
    <source>
        <dbReference type="Pfam" id="PF16694"/>
    </source>
</evidence>
<dbReference type="Gene3D" id="3.50.70.20">
    <property type="entry name" value="Cytochrome P460"/>
    <property type="match status" value="1"/>
</dbReference>
<dbReference type="AlphaFoldDB" id="A0A0M6YJ05"/>
<dbReference type="Pfam" id="PF16694">
    <property type="entry name" value="Cytochrome_P460"/>
    <property type="match status" value="1"/>
</dbReference>
<dbReference type="RefSeq" id="WP_055085004.1">
    <property type="nucleotide sequence ID" value="NZ_CXSU01000012.1"/>
</dbReference>
<reference evidence="3 4" key="1">
    <citation type="submission" date="2015-07" db="EMBL/GenBank/DDBJ databases">
        <authorList>
            <person name="Noorani M."/>
        </authorList>
    </citation>
    <scope>NUCLEOTIDE SEQUENCE [LARGE SCALE GENOMIC DNA]</scope>
    <source>
        <strain evidence="3 4">CECT 7802</strain>
    </source>
</reference>
<evidence type="ECO:0000313" key="4">
    <source>
        <dbReference type="Proteomes" id="UP000049222"/>
    </source>
</evidence>
<name>A0A0M6YJ05_9RHOB</name>
<protein>
    <recommendedName>
        <fullName evidence="2">Cytochrome P460 domain-containing protein</fullName>
    </recommendedName>
</protein>
<feature type="chain" id="PRO_5005807979" description="Cytochrome P460 domain-containing protein" evidence="1">
    <location>
        <begin position="25"/>
        <end position="192"/>
    </location>
</feature>
<proteinExistence type="predicted"/>
<feature type="signal peptide" evidence="1">
    <location>
        <begin position="1"/>
        <end position="24"/>
    </location>
</feature>
<dbReference type="Proteomes" id="UP000049222">
    <property type="component" value="Unassembled WGS sequence"/>
</dbReference>
<dbReference type="OrthoDB" id="34396at2"/>
<dbReference type="STRING" id="420998.JDO7802_01921"/>
<evidence type="ECO:0000313" key="3">
    <source>
        <dbReference type="EMBL" id="CTQ49904.1"/>
    </source>
</evidence>
<sequence>MHRQIIAASATLAATLTLAMPAAAQDTCAIAEDRFDMEEAAVIALYDCMSERMVTGYTKAGHEIAGQYRDWQVTSTRPAVAGPHQNRFLQTFVNDIAAGQYLKFEEDITMPVGSILAKESIGGKDGVARVGPLFIMEKVADAPEYGNWVYSGVQPNGKELKISQKFCHDCHGGYDYQDSMGYPLEEVRLTAN</sequence>
<organism evidence="3 4">
    <name type="scientific">Jannaschia donghaensis</name>
    <dbReference type="NCBI Taxonomy" id="420998"/>
    <lineage>
        <taxon>Bacteria</taxon>
        <taxon>Pseudomonadati</taxon>
        <taxon>Pseudomonadota</taxon>
        <taxon>Alphaproteobacteria</taxon>
        <taxon>Rhodobacterales</taxon>
        <taxon>Roseobacteraceae</taxon>
        <taxon>Jannaschia</taxon>
    </lineage>
</organism>
<keyword evidence="1" id="KW-0732">Signal</keyword>
<dbReference type="EMBL" id="CXSU01000012">
    <property type="protein sequence ID" value="CTQ49904.1"/>
    <property type="molecule type" value="Genomic_DNA"/>
</dbReference>
<dbReference type="InterPro" id="IPR038142">
    <property type="entry name" value="Cytochrome_P460_sp"/>
</dbReference>
<accession>A0A0M6YJ05</accession>
<gene>
    <name evidence="3" type="ORF">JDO7802_01921</name>
</gene>
<keyword evidence="4" id="KW-1185">Reference proteome</keyword>
<feature type="domain" description="Cytochrome P460" evidence="2">
    <location>
        <begin position="67"/>
        <end position="175"/>
    </location>
</feature>
<dbReference type="InterPro" id="IPR032033">
    <property type="entry name" value="Cytochrome_P460"/>
</dbReference>